<feature type="compositionally biased region" description="Polar residues" evidence="4">
    <location>
        <begin position="1"/>
        <end position="16"/>
    </location>
</feature>
<dbReference type="PANTHER" id="PTHR43217:SF1">
    <property type="entry name" value="SUCCINATE SEMIALDEHYDE DEHYDROGENASE [NAD(P)+] SAD"/>
    <property type="match status" value="1"/>
</dbReference>
<evidence type="ECO:0000256" key="2">
    <source>
        <dbReference type="ARBA" id="ARBA00022857"/>
    </source>
</evidence>
<dbReference type="AlphaFoldDB" id="A0A5N5UL98"/>
<dbReference type="SUPFAM" id="SSF53720">
    <property type="entry name" value="ALDH-like"/>
    <property type="match status" value="1"/>
</dbReference>
<feature type="region of interest" description="Disordered" evidence="4">
    <location>
        <begin position="1"/>
        <end position="21"/>
    </location>
</feature>
<dbReference type="Proteomes" id="UP000326302">
    <property type="component" value="Unassembled WGS sequence"/>
</dbReference>
<dbReference type="EMBL" id="QKKZ01000001">
    <property type="protein sequence ID" value="KAB7515594.1"/>
    <property type="molecule type" value="Genomic_DNA"/>
</dbReference>
<dbReference type="FunFam" id="3.40.605.10:FF:000012">
    <property type="entry name" value="NAD-dependent succinate-semialdehyde dehydrogenase"/>
    <property type="match status" value="1"/>
</dbReference>
<keyword evidence="11" id="KW-1185">Reference proteome</keyword>
<dbReference type="EMBL" id="QMDY01000001">
    <property type="protein sequence ID" value="KAB7519697.1"/>
    <property type="molecule type" value="Genomic_DNA"/>
</dbReference>
<comment type="similarity">
    <text evidence="1">Belongs to the aldehyde dehydrogenase family.</text>
</comment>
<dbReference type="InterPro" id="IPR016163">
    <property type="entry name" value="Ald_DH_C"/>
</dbReference>
<evidence type="ECO:0000256" key="1">
    <source>
        <dbReference type="ARBA" id="ARBA00009986"/>
    </source>
</evidence>
<reference evidence="9 10" key="1">
    <citation type="submission" date="2019-10" db="EMBL/GenBank/DDBJ databases">
        <title>Unraveling microbial dark matter from salterns through culturing: the case of the genus Halosegnis.</title>
        <authorList>
            <person name="Duran-Viseras A."/>
            <person name="Andrei A.-S."/>
            <person name="Vera-Gargallo B."/>
            <person name="Ghai R."/>
            <person name="Sanchez-Porro C."/>
            <person name="Ventosa A."/>
        </authorList>
    </citation>
    <scope>NUCLEOTIDE SEQUENCE [LARGE SCALE GENOMIC DNA]</scope>
    <source>
        <strain evidence="7 10">F17-44</strain>
        <strain evidence="6 11">F18-79</strain>
        <strain evidence="8 9">F19-13</strain>
    </source>
</reference>
<evidence type="ECO:0000313" key="9">
    <source>
        <dbReference type="Proteomes" id="UP000326207"/>
    </source>
</evidence>
<accession>A0A5N5UAG0</accession>
<sequence>MTRTNPATEESLSSVASHDGDDVETALATASETFWMWRDTDLRERRRLLETTAEVLCDRTDEFARLATKEMGKPIDGARAEIEKCAWVCDHYAERAPEYLADEPVGTEPETESFVATEPLGPVLAVMPWNYPFWQVFRFVAPNLVAGNVGLLKHASNVPECALAVESILREAGFPEGVFQTLVVGSDRVDSMIRDDRIRAVTLTGSEPAGRAVGQTAGKELKPSVLELGGSDPYVVLDDADIEAAAAVGARARTLNSGQSCIAAKRFIVHADAYDAFLDAFVTEMEALTVGDPSDPDTDIGPQARADLVDDLHEQVTASVEAGASVETGGEPLDRTGYFYPPTVVTDVPPDAPLASEEVFGPAAAVFRVESEAEAVALANDSELGLAGSVWTEDRERGQAVARRIESGAVFVNELAKSDPRLPFGGIKNSGYGRELAEQGLKAFCNEKTVWVQDTADQP</sequence>
<dbReference type="CDD" id="cd07100">
    <property type="entry name" value="ALDH_SSADH1_GabD1"/>
    <property type="match status" value="1"/>
</dbReference>
<dbReference type="GO" id="GO:0004030">
    <property type="term" value="F:aldehyde dehydrogenase [NAD(P)+] activity"/>
    <property type="evidence" value="ECO:0007669"/>
    <property type="project" value="InterPro"/>
</dbReference>
<dbReference type="FunFam" id="3.40.309.10:FF:000010">
    <property type="entry name" value="Gamma-aminobutyraldehyde dehydrogenase"/>
    <property type="match status" value="1"/>
</dbReference>
<dbReference type="InterPro" id="IPR044148">
    <property type="entry name" value="ALDH_GabD1-like"/>
</dbReference>
<protein>
    <submittedName>
        <fullName evidence="8">Aldehyde dehydrogenase family protein</fullName>
    </submittedName>
</protein>
<dbReference type="GO" id="GO:0004777">
    <property type="term" value="F:succinate-semialdehyde dehydrogenase (NAD+) activity"/>
    <property type="evidence" value="ECO:0007669"/>
    <property type="project" value="TreeGrafter"/>
</dbReference>
<evidence type="ECO:0000313" key="11">
    <source>
        <dbReference type="Proteomes" id="UP000326865"/>
    </source>
</evidence>
<dbReference type="Proteomes" id="UP000326207">
    <property type="component" value="Unassembled WGS sequence"/>
</dbReference>
<evidence type="ECO:0000313" key="6">
    <source>
        <dbReference type="EMBL" id="KAB7515594.1"/>
    </source>
</evidence>
<dbReference type="Gene3D" id="3.40.309.10">
    <property type="entry name" value="Aldehyde Dehydrogenase, Chain A, domain 2"/>
    <property type="match status" value="1"/>
</dbReference>
<accession>A0A5N5UL98</accession>
<dbReference type="Pfam" id="PF00171">
    <property type="entry name" value="Aldedh"/>
    <property type="match status" value="1"/>
</dbReference>
<evidence type="ECO:0000256" key="3">
    <source>
        <dbReference type="ARBA" id="ARBA00023002"/>
    </source>
</evidence>
<name>A0A5N5UL98_9EURY</name>
<accession>A0A5N5UIG0</accession>
<dbReference type="InterPro" id="IPR047110">
    <property type="entry name" value="GABD/Sad-like"/>
</dbReference>
<keyword evidence="2" id="KW-0521">NADP</keyword>
<dbReference type="Gene3D" id="3.40.605.10">
    <property type="entry name" value="Aldehyde Dehydrogenase, Chain A, domain 1"/>
    <property type="match status" value="1"/>
</dbReference>
<dbReference type="InterPro" id="IPR016162">
    <property type="entry name" value="Ald_DH_N"/>
</dbReference>
<dbReference type="EMBL" id="QJOW01000002">
    <property type="protein sequence ID" value="KAB7517182.1"/>
    <property type="molecule type" value="Genomic_DNA"/>
</dbReference>
<dbReference type="RefSeq" id="WP_152120057.1">
    <property type="nucleotide sequence ID" value="NZ_QJOW01000002.1"/>
</dbReference>
<dbReference type="InterPro" id="IPR016161">
    <property type="entry name" value="Ald_DH/histidinol_DH"/>
</dbReference>
<keyword evidence="3" id="KW-0560">Oxidoreductase</keyword>
<feature type="domain" description="Aldehyde dehydrogenase" evidence="5">
    <location>
        <begin position="3"/>
        <end position="450"/>
    </location>
</feature>
<organism evidence="8 9">
    <name type="scientific">Halosegnis rubeus</name>
    <dbReference type="NCBI Taxonomy" id="2212850"/>
    <lineage>
        <taxon>Archaea</taxon>
        <taxon>Methanobacteriati</taxon>
        <taxon>Methanobacteriota</taxon>
        <taxon>Stenosarchaea group</taxon>
        <taxon>Halobacteria</taxon>
        <taxon>Halobacteriales</taxon>
        <taxon>Natronomonadaceae</taxon>
        <taxon>Halosegnis</taxon>
    </lineage>
</organism>
<gene>
    <name evidence="6" type="ORF">DM867_00125</name>
    <name evidence="7" type="ORF">DMP03_07455</name>
    <name evidence="8" type="ORF">DP108_00120</name>
</gene>
<dbReference type="InterPro" id="IPR015590">
    <property type="entry name" value="Aldehyde_DH_dom"/>
</dbReference>
<dbReference type="Proteomes" id="UP000326865">
    <property type="component" value="Unassembled WGS sequence"/>
</dbReference>
<evidence type="ECO:0000313" key="7">
    <source>
        <dbReference type="EMBL" id="KAB7517182.1"/>
    </source>
</evidence>
<evidence type="ECO:0000313" key="10">
    <source>
        <dbReference type="Proteomes" id="UP000326302"/>
    </source>
</evidence>
<evidence type="ECO:0000256" key="4">
    <source>
        <dbReference type="SAM" id="MobiDB-lite"/>
    </source>
</evidence>
<dbReference type="OrthoDB" id="6342at2157"/>
<evidence type="ECO:0000259" key="5">
    <source>
        <dbReference type="Pfam" id="PF00171"/>
    </source>
</evidence>
<proteinExistence type="inferred from homology"/>
<comment type="caution">
    <text evidence="8">The sequence shown here is derived from an EMBL/GenBank/DDBJ whole genome shotgun (WGS) entry which is preliminary data.</text>
</comment>
<evidence type="ECO:0000313" key="8">
    <source>
        <dbReference type="EMBL" id="KAB7519697.1"/>
    </source>
</evidence>
<dbReference type="PANTHER" id="PTHR43217">
    <property type="entry name" value="SUCCINATE SEMIALDEHYDE DEHYDROGENASE [NAD(P)+] SAD"/>
    <property type="match status" value="1"/>
</dbReference>